<dbReference type="Proteomes" id="UP000076580">
    <property type="component" value="Chromosome 03"/>
</dbReference>
<reference evidence="2 3" key="1">
    <citation type="journal article" date="2016" name="Sci. Rep.">
        <title>Insights into Adaptations to a Near-Obligate Nematode Endoparasitic Lifestyle from the Finished Genome of Drechmeria coniospora.</title>
        <authorList>
            <person name="Zhang L."/>
            <person name="Zhou Z."/>
            <person name="Guo Q."/>
            <person name="Fokkens L."/>
            <person name="Miskei M."/>
            <person name="Pocsi I."/>
            <person name="Zhang W."/>
            <person name="Chen M."/>
            <person name="Wang L."/>
            <person name="Sun Y."/>
            <person name="Donzelli B.G."/>
            <person name="Gibson D.M."/>
            <person name="Nelson D.R."/>
            <person name="Luo J.G."/>
            <person name="Rep M."/>
            <person name="Liu H."/>
            <person name="Yang S."/>
            <person name="Wang J."/>
            <person name="Krasnoff S.B."/>
            <person name="Xu Y."/>
            <person name="Molnar I."/>
            <person name="Lin M."/>
        </authorList>
    </citation>
    <scope>NUCLEOTIDE SEQUENCE [LARGE SCALE GENOMIC DNA]</scope>
    <source>
        <strain evidence="2 3">ARSEF 6962</strain>
    </source>
</reference>
<dbReference type="GeneID" id="63719031"/>
<dbReference type="EMBL" id="LAYC01000003">
    <property type="protein sequence ID" value="KYK54430.1"/>
    <property type="molecule type" value="Genomic_DNA"/>
</dbReference>
<evidence type="ECO:0000313" key="2">
    <source>
        <dbReference type="EMBL" id="KYK54430.1"/>
    </source>
</evidence>
<protein>
    <submittedName>
        <fullName evidence="2">Uncharacterized protein</fullName>
    </submittedName>
</protein>
<organism evidence="2 3">
    <name type="scientific">Drechmeria coniospora</name>
    <name type="common">Nematophagous fungus</name>
    <name type="synonym">Meria coniospora</name>
    <dbReference type="NCBI Taxonomy" id="98403"/>
    <lineage>
        <taxon>Eukaryota</taxon>
        <taxon>Fungi</taxon>
        <taxon>Dikarya</taxon>
        <taxon>Ascomycota</taxon>
        <taxon>Pezizomycotina</taxon>
        <taxon>Sordariomycetes</taxon>
        <taxon>Hypocreomycetidae</taxon>
        <taxon>Hypocreales</taxon>
        <taxon>Ophiocordycipitaceae</taxon>
        <taxon>Drechmeria</taxon>
    </lineage>
</organism>
<accession>A0A151GBE3</accession>
<evidence type="ECO:0000313" key="3">
    <source>
        <dbReference type="Proteomes" id="UP000076580"/>
    </source>
</evidence>
<evidence type="ECO:0000256" key="1">
    <source>
        <dbReference type="SAM" id="MobiDB-lite"/>
    </source>
</evidence>
<dbReference type="AlphaFoldDB" id="A0A151GBE3"/>
<feature type="region of interest" description="Disordered" evidence="1">
    <location>
        <begin position="1"/>
        <end position="23"/>
    </location>
</feature>
<dbReference type="RefSeq" id="XP_040653782.1">
    <property type="nucleotide sequence ID" value="XM_040803678.1"/>
</dbReference>
<proteinExistence type="predicted"/>
<gene>
    <name evidence="2" type="ORF">DCS_06388</name>
</gene>
<name>A0A151GBE3_DRECN</name>
<dbReference type="InParanoid" id="A0A151GBE3"/>
<sequence length="92" mass="10490">MPAADVDRQKSPKSAHEHGVRLETGRRLSRTLWKLACEEWHMIRICAVVVALSTRGGTSADRMNRTPVSTEWEDLAWYEQRFIGATLLVLEP</sequence>
<comment type="caution">
    <text evidence="2">The sequence shown here is derived from an EMBL/GenBank/DDBJ whole genome shotgun (WGS) entry which is preliminary data.</text>
</comment>
<keyword evidence="3" id="KW-1185">Reference proteome</keyword>